<name>A0A0C3A7L2_SERVB</name>
<reference evidence="1 2" key="1">
    <citation type="submission" date="2014-04" db="EMBL/GenBank/DDBJ databases">
        <authorList>
            <consortium name="DOE Joint Genome Institute"/>
            <person name="Kuo A."/>
            <person name="Zuccaro A."/>
            <person name="Kohler A."/>
            <person name="Nagy L.G."/>
            <person name="Floudas D."/>
            <person name="Copeland A."/>
            <person name="Barry K.W."/>
            <person name="Cichocki N."/>
            <person name="Veneault-Fourrey C."/>
            <person name="LaButti K."/>
            <person name="Lindquist E.A."/>
            <person name="Lipzen A."/>
            <person name="Lundell T."/>
            <person name="Morin E."/>
            <person name="Murat C."/>
            <person name="Sun H."/>
            <person name="Tunlid A."/>
            <person name="Henrissat B."/>
            <person name="Grigoriev I.V."/>
            <person name="Hibbett D.S."/>
            <person name="Martin F."/>
            <person name="Nordberg H.P."/>
            <person name="Cantor M.N."/>
            <person name="Hua S.X."/>
        </authorList>
    </citation>
    <scope>NUCLEOTIDE SEQUENCE [LARGE SCALE GENOMIC DNA]</scope>
    <source>
        <strain evidence="1 2">MAFF 305830</strain>
    </source>
</reference>
<reference evidence="2" key="2">
    <citation type="submission" date="2015-01" db="EMBL/GenBank/DDBJ databases">
        <title>Evolutionary Origins and Diversification of the Mycorrhizal Mutualists.</title>
        <authorList>
            <consortium name="DOE Joint Genome Institute"/>
            <consortium name="Mycorrhizal Genomics Consortium"/>
            <person name="Kohler A."/>
            <person name="Kuo A."/>
            <person name="Nagy L.G."/>
            <person name="Floudas D."/>
            <person name="Copeland A."/>
            <person name="Barry K.W."/>
            <person name="Cichocki N."/>
            <person name="Veneault-Fourrey C."/>
            <person name="LaButti K."/>
            <person name="Lindquist E.A."/>
            <person name="Lipzen A."/>
            <person name="Lundell T."/>
            <person name="Morin E."/>
            <person name="Murat C."/>
            <person name="Riley R."/>
            <person name="Ohm R."/>
            <person name="Sun H."/>
            <person name="Tunlid A."/>
            <person name="Henrissat B."/>
            <person name="Grigoriev I.V."/>
            <person name="Hibbett D.S."/>
            <person name="Martin F."/>
        </authorList>
    </citation>
    <scope>NUCLEOTIDE SEQUENCE [LARGE SCALE GENOMIC DNA]</scope>
    <source>
        <strain evidence="2">MAFF 305830</strain>
    </source>
</reference>
<dbReference type="EMBL" id="KN824419">
    <property type="protein sequence ID" value="KIM20595.1"/>
    <property type="molecule type" value="Genomic_DNA"/>
</dbReference>
<keyword evidence="2" id="KW-1185">Reference proteome</keyword>
<dbReference type="HOGENOM" id="CLU_2795555_0_0_1"/>
<proteinExistence type="predicted"/>
<accession>A0A0C3A7L2</accession>
<organism evidence="1 2">
    <name type="scientific">Serendipita vermifera MAFF 305830</name>
    <dbReference type="NCBI Taxonomy" id="933852"/>
    <lineage>
        <taxon>Eukaryota</taxon>
        <taxon>Fungi</taxon>
        <taxon>Dikarya</taxon>
        <taxon>Basidiomycota</taxon>
        <taxon>Agaricomycotina</taxon>
        <taxon>Agaricomycetes</taxon>
        <taxon>Sebacinales</taxon>
        <taxon>Serendipitaceae</taxon>
        <taxon>Serendipita</taxon>
    </lineage>
</organism>
<sequence>MSPSSSRCADVNLATNRQALLSHFDSRVPLDLNCIPSRPAVVDWPLTGKHTQCSYRLYFGKRLIILHL</sequence>
<protein>
    <submittedName>
        <fullName evidence="1">Uncharacterized protein</fullName>
    </submittedName>
</protein>
<dbReference type="AlphaFoldDB" id="A0A0C3A7L2"/>
<dbReference type="Proteomes" id="UP000054097">
    <property type="component" value="Unassembled WGS sequence"/>
</dbReference>
<evidence type="ECO:0000313" key="1">
    <source>
        <dbReference type="EMBL" id="KIM20595.1"/>
    </source>
</evidence>
<evidence type="ECO:0000313" key="2">
    <source>
        <dbReference type="Proteomes" id="UP000054097"/>
    </source>
</evidence>
<gene>
    <name evidence="1" type="ORF">M408DRAFT_129830</name>
</gene>